<dbReference type="RefSeq" id="WP_146460201.1">
    <property type="nucleotide sequence ID" value="NZ_SJPW01000006.1"/>
</dbReference>
<keyword evidence="1" id="KW-0732">Signal</keyword>
<protein>
    <recommendedName>
        <fullName evidence="4">DUF5667 domain-containing protein</fullName>
    </recommendedName>
</protein>
<dbReference type="AlphaFoldDB" id="A0A5C6EN05"/>
<dbReference type="EMBL" id="SJPW01000006">
    <property type="protein sequence ID" value="TWU48699.1"/>
    <property type="molecule type" value="Genomic_DNA"/>
</dbReference>
<proteinExistence type="predicted"/>
<feature type="chain" id="PRO_5022972775" description="DUF5667 domain-containing protein" evidence="1">
    <location>
        <begin position="24"/>
        <end position="236"/>
    </location>
</feature>
<dbReference type="Proteomes" id="UP000318288">
    <property type="component" value="Unassembled WGS sequence"/>
</dbReference>
<organism evidence="2 3">
    <name type="scientific">Rubripirellula tenax</name>
    <dbReference type="NCBI Taxonomy" id="2528015"/>
    <lineage>
        <taxon>Bacteria</taxon>
        <taxon>Pseudomonadati</taxon>
        <taxon>Planctomycetota</taxon>
        <taxon>Planctomycetia</taxon>
        <taxon>Pirellulales</taxon>
        <taxon>Pirellulaceae</taxon>
        <taxon>Rubripirellula</taxon>
    </lineage>
</organism>
<evidence type="ECO:0000256" key="1">
    <source>
        <dbReference type="SAM" id="SignalP"/>
    </source>
</evidence>
<gene>
    <name evidence="2" type="ORF">Poly51_46000</name>
</gene>
<feature type="signal peptide" evidence="1">
    <location>
        <begin position="1"/>
        <end position="23"/>
    </location>
</feature>
<sequence precursor="true">MYWIRLVAMFCLSSLALPLVASADRLQLSNGDEIEGDVIEMTREHVKFRHKVIGEITVPRHQVHAIELGEKRGGKRIMADGTEAAPESPEEVIDRLVNPELNKKKIRELEKGAKRHATAEDAVEELRRVGVDSKMMNQLHGMLPGFGSPAVQNHFQDRVSGLMNGSLSINDIRNEAIDARDQLKELMDDLGPSGAALQGYFGILDGFIEKTDPDKPKTLDIIPPLELTPRAIPPQL</sequence>
<accession>A0A5C6EN05</accession>
<dbReference type="OrthoDB" id="280450at2"/>
<evidence type="ECO:0000313" key="3">
    <source>
        <dbReference type="Proteomes" id="UP000318288"/>
    </source>
</evidence>
<evidence type="ECO:0000313" key="2">
    <source>
        <dbReference type="EMBL" id="TWU48699.1"/>
    </source>
</evidence>
<comment type="caution">
    <text evidence="2">The sequence shown here is derived from an EMBL/GenBank/DDBJ whole genome shotgun (WGS) entry which is preliminary data.</text>
</comment>
<keyword evidence="3" id="KW-1185">Reference proteome</keyword>
<name>A0A5C6EN05_9BACT</name>
<reference evidence="2 3" key="1">
    <citation type="submission" date="2019-02" db="EMBL/GenBank/DDBJ databases">
        <title>Deep-cultivation of Planctomycetes and their phenomic and genomic characterization uncovers novel biology.</title>
        <authorList>
            <person name="Wiegand S."/>
            <person name="Jogler M."/>
            <person name="Boedeker C."/>
            <person name="Pinto D."/>
            <person name="Vollmers J."/>
            <person name="Rivas-Marin E."/>
            <person name="Kohn T."/>
            <person name="Peeters S.H."/>
            <person name="Heuer A."/>
            <person name="Rast P."/>
            <person name="Oberbeckmann S."/>
            <person name="Bunk B."/>
            <person name="Jeske O."/>
            <person name="Meyerdierks A."/>
            <person name="Storesund J.E."/>
            <person name="Kallscheuer N."/>
            <person name="Luecker S."/>
            <person name="Lage O.M."/>
            <person name="Pohl T."/>
            <person name="Merkel B.J."/>
            <person name="Hornburger P."/>
            <person name="Mueller R.-W."/>
            <person name="Bruemmer F."/>
            <person name="Labrenz M."/>
            <person name="Spormann A.M."/>
            <person name="Op Den Camp H."/>
            <person name="Overmann J."/>
            <person name="Amann R."/>
            <person name="Jetten M.S.M."/>
            <person name="Mascher T."/>
            <person name="Medema M.H."/>
            <person name="Devos D.P."/>
            <person name="Kaster A.-K."/>
            <person name="Ovreas L."/>
            <person name="Rohde M."/>
            <person name="Galperin M.Y."/>
            <person name="Jogler C."/>
        </authorList>
    </citation>
    <scope>NUCLEOTIDE SEQUENCE [LARGE SCALE GENOMIC DNA]</scope>
    <source>
        <strain evidence="2 3">Poly51</strain>
    </source>
</reference>
<evidence type="ECO:0008006" key="4">
    <source>
        <dbReference type="Google" id="ProtNLM"/>
    </source>
</evidence>